<evidence type="ECO:0000313" key="7">
    <source>
        <dbReference type="EMBL" id="EKE28611.1"/>
    </source>
</evidence>
<keyword evidence="1 5" id="KW-0963">Cytoplasm</keyword>
<dbReference type="EMBL" id="AMFJ01000311">
    <property type="protein sequence ID" value="EKE28611.1"/>
    <property type="molecule type" value="Genomic_DNA"/>
</dbReference>
<dbReference type="CDD" id="cd16964">
    <property type="entry name" value="YqgF"/>
    <property type="match status" value="1"/>
</dbReference>
<dbReference type="GO" id="GO:0016788">
    <property type="term" value="F:hydrolase activity, acting on ester bonds"/>
    <property type="evidence" value="ECO:0007669"/>
    <property type="project" value="UniProtKB-UniRule"/>
</dbReference>
<dbReference type="PANTHER" id="PTHR33317">
    <property type="entry name" value="POLYNUCLEOTIDYL TRANSFERASE, RIBONUCLEASE H-LIKE SUPERFAMILY PROTEIN"/>
    <property type="match status" value="1"/>
</dbReference>
<dbReference type="InterPro" id="IPR037027">
    <property type="entry name" value="YqgF/RNaseH-like_dom_sf"/>
</dbReference>
<comment type="subcellular location">
    <subcellularLocation>
        <location evidence="5">Cytoplasm</location>
    </subcellularLocation>
</comment>
<dbReference type="InterPro" id="IPR005227">
    <property type="entry name" value="YqgF"/>
</dbReference>
<evidence type="ECO:0000256" key="5">
    <source>
        <dbReference type="HAMAP-Rule" id="MF_00651"/>
    </source>
</evidence>
<evidence type="ECO:0000256" key="3">
    <source>
        <dbReference type="ARBA" id="ARBA00022722"/>
    </source>
</evidence>
<accession>K2FC17</accession>
<protein>
    <recommendedName>
        <fullName evidence="5">Putative pre-16S rRNA nuclease</fullName>
        <ecNumber evidence="5">3.1.-.-</ecNumber>
    </recommendedName>
</protein>
<feature type="domain" description="YqgF/RNase H-like" evidence="6">
    <location>
        <begin position="1"/>
        <end position="98"/>
    </location>
</feature>
<dbReference type="AlphaFoldDB" id="K2FC17"/>
<dbReference type="Gene3D" id="3.30.420.140">
    <property type="entry name" value="YqgF/RNase H-like domain"/>
    <property type="match status" value="1"/>
</dbReference>
<keyword evidence="3 5" id="KW-0540">Nuclease</keyword>
<dbReference type="SMART" id="SM00732">
    <property type="entry name" value="YqgFc"/>
    <property type="match status" value="1"/>
</dbReference>
<evidence type="ECO:0000256" key="4">
    <source>
        <dbReference type="ARBA" id="ARBA00022801"/>
    </source>
</evidence>
<dbReference type="GO" id="GO:0004518">
    <property type="term" value="F:nuclease activity"/>
    <property type="evidence" value="ECO:0007669"/>
    <property type="project" value="UniProtKB-KW"/>
</dbReference>
<dbReference type="SUPFAM" id="SSF53098">
    <property type="entry name" value="Ribonuclease H-like"/>
    <property type="match status" value="1"/>
</dbReference>
<gene>
    <name evidence="7" type="ORF">ACD_3C00037G0002</name>
</gene>
<dbReference type="InterPro" id="IPR006641">
    <property type="entry name" value="YqgF/RNaseH-like_dom"/>
</dbReference>
<dbReference type="NCBIfam" id="TIGR00250">
    <property type="entry name" value="RNAse_H_YqgF"/>
    <property type="match status" value="1"/>
</dbReference>
<reference evidence="7" key="1">
    <citation type="journal article" date="2012" name="Science">
        <title>Fermentation, hydrogen, and sulfur metabolism in multiple uncultivated bacterial phyla.</title>
        <authorList>
            <person name="Wrighton K.C."/>
            <person name="Thomas B.C."/>
            <person name="Sharon I."/>
            <person name="Miller C.S."/>
            <person name="Castelle C.J."/>
            <person name="VerBerkmoes N.C."/>
            <person name="Wilkins M.J."/>
            <person name="Hettich R.L."/>
            <person name="Lipton M.S."/>
            <person name="Williams K.H."/>
            <person name="Long P.E."/>
            <person name="Banfield J.F."/>
        </authorList>
    </citation>
    <scope>NUCLEOTIDE SEQUENCE [LARGE SCALE GENOMIC DNA]</scope>
</reference>
<evidence type="ECO:0000256" key="2">
    <source>
        <dbReference type="ARBA" id="ARBA00022517"/>
    </source>
</evidence>
<dbReference type="GO" id="GO:0000967">
    <property type="term" value="P:rRNA 5'-end processing"/>
    <property type="evidence" value="ECO:0007669"/>
    <property type="project" value="UniProtKB-UniRule"/>
</dbReference>
<dbReference type="Pfam" id="PF03652">
    <property type="entry name" value="RuvX"/>
    <property type="match status" value="1"/>
</dbReference>
<dbReference type="HAMAP" id="MF_00651">
    <property type="entry name" value="Nuclease_YqgF"/>
    <property type="match status" value="1"/>
</dbReference>
<keyword evidence="4 5" id="KW-0378">Hydrolase</keyword>
<sequence length="132" mass="15296">MNYLGIDYWTKKSWIAVNFSGIAMPLSIVSTDTLINEIMKLITERKIETIVLWVADHPDWRISEISKKIRVFSGILAKRLPIWVNVILHDERFTSFEAVKSLEMAWVKKFDPNHLDDMAASIILQSYIDSVN</sequence>
<dbReference type="GO" id="GO:0005737">
    <property type="term" value="C:cytoplasm"/>
    <property type="evidence" value="ECO:0007669"/>
    <property type="project" value="UniProtKB-SubCell"/>
</dbReference>
<comment type="similarity">
    <text evidence="5">Belongs to the YqgF HJR family.</text>
</comment>
<keyword evidence="2 5" id="KW-0690">Ribosome biogenesis</keyword>
<evidence type="ECO:0000256" key="1">
    <source>
        <dbReference type="ARBA" id="ARBA00022490"/>
    </source>
</evidence>
<dbReference type="PANTHER" id="PTHR33317:SF4">
    <property type="entry name" value="POLYNUCLEOTIDYL TRANSFERASE, RIBONUCLEASE H-LIKE SUPERFAMILY PROTEIN"/>
    <property type="match status" value="1"/>
</dbReference>
<evidence type="ECO:0000259" key="6">
    <source>
        <dbReference type="SMART" id="SM00732"/>
    </source>
</evidence>
<comment type="caution">
    <text evidence="7">The sequence shown here is derived from an EMBL/GenBank/DDBJ whole genome shotgun (WGS) entry which is preliminary data.</text>
</comment>
<dbReference type="InterPro" id="IPR012337">
    <property type="entry name" value="RNaseH-like_sf"/>
</dbReference>
<comment type="function">
    <text evidence="5">Could be a nuclease involved in processing of the 5'-end of pre-16S rRNA.</text>
</comment>
<name>K2FC17_9BACT</name>
<organism evidence="7">
    <name type="scientific">uncultured bacterium</name>
    <name type="common">gcode 4</name>
    <dbReference type="NCBI Taxonomy" id="1234023"/>
    <lineage>
        <taxon>Bacteria</taxon>
        <taxon>environmental samples</taxon>
    </lineage>
</organism>
<dbReference type="EC" id="3.1.-.-" evidence="5"/>
<proteinExistence type="inferred from homology"/>